<evidence type="ECO:0000313" key="2">
    <source>
        <dbReference type="Proteomes" id="UP001642464"/>
    </source>
</evidence>
<keyword evidence="2" id="KW-1185">Reference proteome</keyword>
<dbReference type="Proteomes" id="UP001642464">
    <property type="component" value="Unassembled WGS sequence"/>
</dbReference>
<proteinExistence type="predicted"/>
<organism evidence="1 2">
    <name type="scientific">Durusdinium trenchii</name>
    <dbReference type="NCBI Taxonomy" id="1381693"/>
    <lineage>
        <taxon>Eukaryota</taxon>
        <taxon>Sar</taxon>
        <taxon>Alveolata</taxon>
        <taxon>Dinophyceae</taxon>
        <taxon>Suessiales</taxon>
        <taxon>Symbiodiniaceae</taxon>
        <taxon>Durusdinium</taxon>
    </lineage>
</organism>
<reference evidence="1 2" key="1">
    <citation type="submission" date="2024-02" db="EMBL/GenBank/DDBJ databases">
        <authorList>
            <person name="Chen Y."/>
            <person name="Shah S."/>
            <person name="Dougan E. K."/>
            <person name="Thang M."/>
            <person name="Chan C."/>
        </authorList>
    </citation>
    <scope>NUCLEOTIDE SEQUENCE [LARGE SCALE GENOMIC DNA]</scope>
</reference>
<accession>A0ABP0LH75</accession>
<name>A0ABP0LH75_9DINO</name>
<protein>
    <submittedName>
        <fullName evidence="1">Uncharacterized protein</fullName>
    </submittedName>
</protein>
<gene>
    <name evidence="1" type="ORF">SCF082_LOCUS22645</name>
</gene>
<evidence type="ECO:0000313" key="1">
    <source>
        <dbReference type="EMBL" id="CAK9038518.1"/>
    </source>
</evidence>
<comment type="caution">
    <text evidence="1">The sequence shown here is derived from an EMBL/GenBank/DDBJ whole genome shotgun (WGS) entry which is preliminary data.</text>
</comment>
<sequence>MSSPGVVSLVNVCYDSVNSFPTSSLVCMVLSWLAAWQAWATFLPENLNERIPIARSFLVEAAQRLTCETGARALGFCSVKVDMSSGNLDGFIEDLTSELEDVLEALSHWRAWLTVDDGIEHERLLEGAIKFGSEINRLCPERIRVVCAMNSFAKALQQKVSDLQFEEARPCRGI</sequence>
<dbReference type="EMBL" id="CAXAMM010016269">
    <property type="protein sequence ID" value="CAK9038518.1"/>
    <property type="molecule type" value="Genomic_DNA"/>
</dbReference>